<feature type="DNA-binding region" description="H-T-H motif" evidence="2">
    <location>
        <begin position="31"/>
        <end position="50"/>
    </location>
</feature>
<dbReference type="GO" id="GO:0003677">
    <property type="term" value="F:DNA binding"/>
    <property type="evidence" value="ECO:0007669"/>
    <property type="project" value="UniProtKB-UniRule"/>
</dbReference>
<dbReference type="Proteomes" id="UP000051859">
    <property type="component" value="Unassembled WGS sequence"/>
</dbReference>
<keyword evidence="1 2" id="KW-0238">DNA-binding</keyword>
<accession>A0A0R2L1J0</accession>
<dbReference type="RefSeq" id="WP_057803241.1">
    <property type="nucleotide sequence ID" value="NZ_JQBX01000011.1"/>
</dbReference>
<evidence type="ECO:0000259" key="3">
    <source>
        <dbReference type="PROSITE" id="PS50977"/>
    </source>
</evidence>
<name>A0A0R2L1J0_9LACO</name>
<evidence type="ECO:0000256" key="2">
    <source>
        <dbReference type="PROSITE-ProRule" id="PRU00335"/>
    </source>
</evidence>
<evidence type="ECO:0000313" key="5">
    <source>
        <dbReference type="Proteomes" id="UP000051859"/>
    </source>
</evidence>
<dbReference type="InterPro" id="IPR050624">
    <property type="entry name" value="HTH-type_Tx_Regulator"/>
</dbReference>
<dbReference type="EMBL" id="JQBX01000011">
    <property type="protein sequence ID" value="KRN93702.1"/>
    <property type="molecule type" value="Genomic_DNA"/>
</dbReference>
<evidence type="ECO:0000313" key="4">
    <source>
        <dbReference type="EMBL" id="KRN93702.1"/>
    </source>
</evidence>
<dbReference type="AlphaFoldDB" id="A0A0R2L1J0"/>
<dbReference type="PROSITE" id="PS50977">
    <property type="entry name" value="HTH_TETR_2"/>
    <property type="match status" value="1"/>
</dbReference>
<dbReference type="Gene3D" id="1.10.10.60">
    <property type="entry name" value="Homeodomain-like"/>
    <property type="match status" value="1"/>
</dbReference>
<dbReference type="STRING" id="331679.IV81_GL000279"/>
<dbReference type="PANTHER" id="PTHR43479:SF11">
    <property type="entry name" value="ACREF_ENVCD OPERON REPRESSOR-RELATED"/>
    <property type="match status" value="1"/>
</dbReference>
<sequence>MNEIVKDPQKIERILNASLDRFASQRYQRTKVDEIASDANVSKGIVFRYFKNKANLYLETLKYSLENFNGKVDYSIWLDAKDMSEMIVQATAYKIKLQLKYPREFKLLLDAYANANDFSNKFNAKVQQVYEKNSQTPTDLLLPVLKRMNLREDVQIDDALRMINGVMLQIAEESKTFIHEHPHGSLKDMKEIIAHAKTYIGIFERGIQK</sequence>
<dbReference type="InterPro" id="IPR001647">
    <property type="entry name" value="HTH_TetR"/>
</dbReference>
<dbReference type="PATRIC" id="fig|331679.3.peg.284"/>
<dbReference type="SUPFAM" id="SSF48498">
    <property type="entry name" value="Tetracyclin repressor-like, C-terminal domain"/>
    <property type="match status" value="1"/>
</dbReference>
<dbReference type="InterPro" id="IPR009057">
    <property type="entry name" value="Homeodomain-like_sf"/>
</dbReference>
<proteinExistence type="predicted"/>
<dbReference type="InterPro" id="IPR036271">
    <property type="entry name" value="Tet_transcr_reg_TetR-rel_C_sf"/>
</dbReference>
<keyword evidence="5" id="KW-1185">Reference proteome</keyword>
<dbReference type="SUPFAM" id="SSF46689">
    <property type="entry name" value="Homeodomain-like"/>
    <property type="match status" value="1"/>
</dbReference>
<reference evidence="4 5" key="1">
    <citation type="journal article" date="2015" name="Genome Announc.">
        <title>Expanding the biotechnology potential of lactobacilli through comparative genomics of 213 strains and associated genera.</title>
        <authorList>
            <person name="Sun Z."/>
            <person name="Harris H.M."/>
            <person name="McCann A."/>
            <person name="Guo C."/>
            <person name="Argimon S."/>
            <person name="Zhang W."/>
            <person name="Yang X."/>
            <person name="Jeffery I.B."/>
            <person name="Cooney J.C."/>
            <person name="Kagawa T.F."/>
            <person name="Liu W."/>
            <person name="Song Y."/>
            <person name="Salvetti E."/>
            <person name="Wrobel A."/>
            <person name="Rasinkangas P."/>
            <person name="Parkhill J."/>
            <person name="Rea M.C."/>
            <person name="O'Sullivan O."/>
            <person name="Ritari J."/>
            <person name="Douillard F.P."/>
            <person name="Paul Ross R."/>
            <person name="Yang R."/>
            <person name="Briner A.E."/>
            <person name="Felis G.E."/>
            <person name="de Vos W.M."/>
            <person name="Barrangou R."/>
            <person name="Klaenhammer T.R."/>
            <person name="Caufield P.W."/>
            <person name="Cui Y."/>
            <person name="Zhang H."/>
            <person name="O'Toole P.W."/>
        </authorList>
    </citation>
    <scope>NUCLEOTIDE SEQUENCE [LARGE SCALE GENOMIC DNA]</scope>
    <source>
        <strain evidence="4 5">DSM 18001</strain>
    </source>
</reference>
<feature type="domain" description="HTH tetR-type" evidence="3">
    <location>
        <begin position="8"/>
        <end position="68"/>
    </location>
</feature>
<dbReference type="PANTHER" id="PTHR43479">
    <property type="entry name" value="ACREF/ENVCD OPERON REPRESSOR-RELATED"/>
    <property type="match status" value="1"/>
</dbReference>
<gene>
    <name evidence="4" type="ORF">IV81_GL000279</name>
</gene>
<evidence type="ECO:0000256" key="1">
    <source>
        <dbReference type="ARBA" id="ARBA00023125"/>
    </source>
</evidence>
<organism evidence="4 5">
    <name type="scientific">Pediococcus stilesii</name>
    <dbReference type="NCBI Taxonomy" id="331679"/>
    <lineage>
        <taxon>Bacteria</taxon>
        <taxon>Bacillati</taxon>
        <taxon>Bacillota</taxon>
        <taxon>Bacilli</taxon>
        <taxon>Lactobacillales</taxon>
        <taxon>Lactobacillaceae</taxon>
        <taxon>Pediococcus</taxon>
    </lineage>
</organism>
<dbReference type="Gene3D" id="1.10.357.10">
    <property type="entry name" value="Tetracycline Repressor, domain 2"/>
    <property type="match status" value="1"/>
</dbReference>
<protein>
    <recommendedName>
        <fullName evidence="3">HTH tetR-type domain-containing protein</fullName>
    </recommendedName>
</protein>
<dbReference type="PRINTS" id="PR00455">
    <property type="entry name" value="HTHTETR"/>
</dbReference>
<dbReference type="Pfam" id="PF00440">
    <property type="entry name" value="TetR_N"/>
    <property type="match status" value="1"/>
</dbReference>
<comment type="caution">
    <text evidence="4">The sequence shown here is derived from an EMBL/GenBank/DDBJ whole genome shotgun (WGS) entry which is preliminary data.</text>
</comment>